<keyword evidence="3" id="KW-1185">Reference proteome</keyword>
<dbReference type="EMBL" id="CP073910">
    <property type="protein sequence ID" value="QUT04619.1"/>
    <property type="molecule type" value="Genomic_DNA"/>
</dbReference>
<feature type="domain" description="SnoaL-like" evidence="1">
    <location>
        <begin position="9"/>
        <end position="135"/>
    </location>
</feature>
<reference evidence="2" key="1">
    <citation type="submission" date="2021-04" db="EMBL/GenBank/DDBJ databases">
        <title>Isolation of p-tert-butylphenol degrading bacteria Sphingobium phenoxybenzoativorans Tas13 from active sludge.</title>
        <authorList>
            <person name="Li Y."/>
        </authorList>
    </citation>
    <scope>NUCLEOTIDE SEQUENCE</scope>
    <source>
        <strain evidence="2">Tas13</strain>
    </source>
</reference>
<gene>
    <name evidence="2" type="ORF">KFK14_16440</name>
</gene>
<dbReference type="AlphaFoldDB" id="A0A975K4E9"/>
<accession>A0A975K4E9</accession>
<evidence type="ECO:0000313" key="2">
    <source>
        <dbReference type="EMBL" id="QUT04619.1"/>
    </source>
</evidence>
<name>A0A975K4E9_9SPHN</name>
<sequence length="179" mass="20886">MTNEEKLLELWEDKQVAKVLLRFGRALDTGNWPAYRSCFTNPVNIDFKRLTGMDEVSVEADLWTKFAEQILTPVRRHHVYTNWDITVDGDKAHALVYMTARHWKGTDRGSSDNTQYGWYDFWLERSGDGWLINRVKHDFQWVSGNDSLLDVHEPELMKTMQQIFCEENFNAAKALLGAL</sequence>
<evidence type="ECO:0000259" key="1">
    <source>
        <dbReference type="Pfam" id="PF13577"/>
    </source>
</evidence>
<dbReference type="InterPro" id="IPR037401">
    <property type="entry name" value="SnoaL-like"/>
</dbReference>
<evidence type="ECO:0000313" key="3">
    <source>
        <dbReference type="Proteomes" id="UP000681425"/>
    </source>
</evidence>
<organism evidence="2 3">
    <name type="scientific">Sphingobium phenoxybenzoativorans</name>
    <dbReference type="NCBI Taxonomy" id="1592790"/>
    <lineage>
        <taxon>Bacteria</taxon>
        <taxon>Pseudomonadati</taxon>
        <taxon>Pseudomonadota</taxon>
        <taxon>Alphaproteobacteria</taxon>
        <taxon>Sphingomonadales</taxon>
        <taxon>Sphingomonadaceae</taxon>
        <taxon>Sphingobium</taxon>
    </lineage>
</organism>
<dbReference type="KEGG" id="spph:KFK14_16440"/>
<dbReference type="Pfam" id="PF13577">
    <property type="entry name" value="SnoaL_4"/>
    <property type="match status" value="1"/>
</dbReference>
<proteinExistence type="predicted"/>
<dbReference type="InterPro" id="IPR032710">
    <property type="entry name" value="NTF2-like_dom_sf"/>
</dbReference>
<protein>
    <submittedName>
        <fullName evidence="2">Nuclear transport factor 2 family protein</fullName>
    </submittedName>
</protein>
<dbReference type="RefSeq" id="WP_212608406.1">
    <property type="nucleotide sequence ID" value="NZ_CP073910.1"/>
</dbReference>
<dbReference type="Proteomes" id="UP000681425">
    <property type="component" value="Chromosome"/>
</dbReference>
<dbReference type="SUPFAM" id="SSF54427">
    <property type="entry name" value="NTF2-like"/>
    <property type="match status" value="1"/>
</dbReference>
<dbReference type="Gene3D" id="3.10.450.50">
    <property type="match status" value="1"/>
</dbReference>